<dbReference type="HOGENOM" id="CLU_060877_0_0_1"/>
<dbReference type="GeneID" id="20245545"/>
<dbReference type="GO" id="GO:0005777">
    <property type="term" value="C:peroxisome"/>
    <property type="evidence" value="ECO:0007669"/>
    <property type="project" value="UniProtKB-ARBA"/>
</dbReference>
<organism evidence="13 14">
    <name type="scientific">Lottia gigantea</name>
    <name type="common">Giant owl limpet</name>
    <dbReference type="NCBI Taxonomy" id="225164"/>
    <lineage>
        <taxon>Eukaryota</taxon>
        <taxon>Metazoa</taxon>
        <taxon>Spiralia</taxon>
        <taxon>Lophotrochozoa</taxon>
        <taxon>Mollusca</taxon>
        <taxon>Gastropoda</taxon>
        <taxon>Patellogastropoda</taxon>
        <taxon>Lottioidea</taxon>
        <taxon>Lottiidae</taxon>
        <taxon>Lottia</taxon>
    </lineage>
</organism>
<evidence type="ECO:0000256" key="12">
    <source>
        <dbReference type="ARBA" id="ARBA00034924"/>
    </source>
</evidence>
<keyword evidence="6" id="KW-0847">Vitamin C</keyword>
<evidence type="ECO:0000256" key="6">
    <source>
        <dbReference type="ARBA" id="ARBA00022896"/>
    </source>
</evidence>
<comment type="similarity">
    <text evidence="4">Belongs to the PhyH family.</text>
</comment>
<dbReference type="GO" id="GO:0046872">
    <property type="term" value="F:metal ion binding"/>
    <property type="evidence" value="ECO:0007669"/>
    <property type="project" value="UniProtKB-KW"/>
</dbReference>
<evidence type="ECO:0000256" key="10">
    <source>
        <dbReference type="ARBA" id="ARBA00034809"/>
    </source>
</evidence>
<keyword evidence="5" id="KW-0479">Metal-binding</keyword>
<evidence type="ECO:0000256" key="5">
    <source>
        <dbReference type="ARBA" id="ARBA00022723"/>
    </source>
</evidence>
<keyword evidence="14" id="KW-1185">Reference proteome</keyword>
<dbReference type="InterPro" id="IPR047128">
    <property type="entry name" value="PhyH"/>
</dbReference>
<dbReference type="FunFam" id="2.60.120.620:FF:000012">
    <property type="entry name" value="Phytanoyl-CoA dioxygenase, peroxisomal"/>
    <property type="match status" value="1"/>
</dbReference>
<dbReference type="PANTHER" id="PTHR21308">
    <property type="entry name" value="PHYTANOYL-COA ALPHA-HYDROXYLASE"/>
    <property type="match status" value="1"/>
</dbReference>
<dbReference type="Gene3D" id="2.60.120.620">
    <property type="entry name" value="q2cbj1_9rhob like domain"/>
    <property type="match status" value="1"/>
</dbReference>
<dbReference type="InterPro" id="IPR008775">
    <property type="entry name" value="Phytyl_CoA_dOase-like"/>
</dbReference>
<name>V4AEF1_LOTGI</name>
<dbReference type="CTD" id="20245545"/>
<dbReference type="GO" id="GO:0031418">
    <property type="term" value="F:L-ascorbic acid binding"/>
    <property type="evidence" value="ECO:0007669"/>
    <property type="project" value="UniProtKB-KW"/>
</dbReference>
<reference evidence="13 14" key="1">
    <citation type="journal article" date="2013" name="Nature">
        <title>Insights into bilaterian evolution from three spiralian genomes.</title>
        <authorList>
            <person name="Simakov O."/>
            <person name="Marletaz F."/>
            <person name="Cho S.J."/>
            <person name="Edsinger-Gonzales E."/>
            <person name="Havlak P."/>
            <person name="Hellsten U."/>
            <person name="Kuo D.H."/>
            <person name="Larsson T."/>
            <person name="Lv J."/>
            <person name="Arendt D."/>
            <person name="Savage R."/>
            <person name="Osoegawa K."/>
            <person name="de Jong P."/>
            <person name="Grimwood J."/>
            <person name="Chapman J.A."/>
            <person name="Shapiro H."/>
            <person name="Aerts A."/>
            <person name="Otillar R.P."/>
            <person name="Terry A.Y."/>
            <person name="Boore J.L."/>
            <person name="Grigoriev I.V."/>
            <person name="Lindberg D.R."/>
            <person name="Seaver E.C."/>
            <person name="Weisblat D.A."/>
            <person name="Putnam N.H."/>
            <person name="Rokhsar D.S."/>
        </authorList>
    </citation>
    <scope>NUCLEOTIDE SEQUENCE [LARGE SCALE GENOMIC DNA]</scope>
</reference>
<dbReference type="OMA" id="CCAWTAM"/>
<evidence type="ECO:0000256" key="4">
    <source>
        <dbReference type="ARBA" id="ARBA00005830"/>
    </source>
</evidence>
<dbReference type="Pfam" id="PF05721">
    <property type="entry name" value="PhyH"/>
    <property type="match status" value="1"/>
</dbReference>
<evidence type="ECO:0000313" key="13">
    <source>
        <dbReference type="EMBL" id="ESO91731.1"/>
    </source>
</evidence>
<gene>
    <name evidence="13" type="ORF">LOTGIDRAFT_202643</name>
</gene>
<keyword evidence="8" id="KW-0560">Oxidoreductase</keyword>
<accession>V4AEF1</accession>
<dbReference type="KEGG" id="lgi:LOTGIDRAFT_202643"/>
<keyword evidence="9" id="KW-0408">Iron</keyword>
<proteinExistence type="inferred from homology"/>
<keyword evidence="7" id="KW-0223">Dioxygenase</keyword>
<evidence type="ECO:0000256" key="7">
    <source>
        <dbReference type="ARBA" id="ARBA00022964"/>
    </source>
</evidence>
<comment type="pathway">
    <text evidence="3">Lipid metabolism; fatty acid metabolism.</text>
</comment>
<dbReference type="SUPFAM" id="SSF51197">
    <property type="entry name" value="Clavaminate synthase-like"/>
    <property type="match status" value="1"/>
</dbReference>
<evidence type="ECO:0000256" key="2">
    <source>
        <dbReference type="ARBA" id="ARBA00001962"/>
    </source>
</evidence>
<dbReference type="OrthoDB" id="2328924at2759"/>
<dbReference type="Proteomes" id="UP000030746">
    <property type="component" value="Unassembled WGS sequence"/>
</dbReference>
<evidence type="ECO:0000256" key="3">
    <source>
        <dbReference type="ARBA" id="ARBA00004872"/>
    </source>
</evidence>
<dbReference type="STRING" id="225164.V4AEF1"/>
<evidence type="ECO:0000313" key="14">
    <source>
        <dbReference type="Proteomes" id="UP000030746"/>
    </source>
</evidence>
<dbReference type="EC" id="1.14.11.18" evidence="10"/>
<dbReference type="GO" id="GO:0001561">
    <property type="term" value="P:fatty acid alpha-oxidation"/>
    <property type="evidence" value="ECO:0007669"/>
    <property type="project" value="InterPro"/>
</dbReference>
<sequence>MATLNQNQSFNQKFQYTLDHTRLTPEQRQFYEENGFLVIKKLVSPQKLKLYSDRFEAICRKQVQVPGMVMMRDIAITTSEFIPGEKAIAKVQDFTHDDVLFEYCCLPEIVDYVECFTGPDITAVHTMFINKPPDTGSKSSRHPMHQDLHYFPFRPADKIVCSWTAIVPVNRQNGCLVVVPGSHKGELLPHVYPDWKNGVNKMYHGIQNYDPNQPRVQLEMEPGDTVFFHPILIHGSGTNKTKHFRKSISCHYAASDCDYIDISSLSTKYLAQEVAEIAKKRVGQDVDISYQDLWRLRSRRVKGKEDLPMSRL</sequence>
<dbReference type="EMBL" id="KB202210">
    <property type="protein sequence ID" value="ESO91731.1"/>
    <property type="molecule type" value="Genomic_DNA"/>
</dbReference>
<evidence type="ECO:0000256" key="9">
    <source>
        <dbReference type="ARBA" id="ARBA00023004"/>
    </source>
</evidence>
<evidence type="ECO:0000256" key="8">
    <source>
        <dbReference type="ARBA" id="ARBA00023002"/>
    </source>
</evidence>
<dbReference type="AlphaFoldDB" id="V4AEF1"/>
<comment type="cofactor">
    <cofactor evidence="2">
        <name>Fe cation</name>
        <dbReference type="ChEBI" id="CHEBI:24875"/>
    </cofactor>
</comment>
<protein>
    <recommendedName>
        <fullName evidence="10">phytanoyl-CoA dioxygenase</fullName>
        <ecNumber evidence="10">1.14.11.18</ecNumber>
    </recommendedName>
    <alternativeName>
        <fullName evidence="11">Phytanic acid oxidase</fullName>
    </alternativeName>
    <alternativeName>
        <fullName evidence="12">Phytanoyl-CoA alpha-hydroxylase</fullName>
    </alternativeName>
</protein>
<dbReference type="GO" id="GO:0048244">
    <property type="term" value="F:phytanoyl-CoA dioxygenase activity"/>
    <property type="evidence" value="ECO:0007669"/>
    <property type="project" value="UniProtKB-EC"/>
</dbReference>
<dbReference type="RefSeq" id="XP_009057581.1">
    <property type="nucleotide sequence ID" value="XM_009059333.1"/>
</dbReference>
<evidence type="ECO:0000256" key="1">
    <source>
        <dbReference type="ARBA" id="ARBA00001961"/>
    </source>
</evidence>
<evidence type="ECO:0000256" key="11">
    <source>
        <dbReference type="ARBA" id="ARBA00034921"/>
    </source>
</evidence>
<dbReference type="PANTHER" id="PTHR21308:SF1">
    <property type="entry name" value="PHYTANOYL-COA DIOXYGENASE, PEROXISOMAL"/>
    <property type="match status" value="1"/>
</dbReference>
<comment type="cofactor">
    <cofactor evidence="1">
        <name>L-ascorbate</name>
        <dbReference type="ChEBI" id="CHEBI:38290"/>
    </cofactor>
</comment>